<evidence type="ECO:0000313" key="3">
    <source>
        <dbReference type="EMBL" id="CAI0407379.1"/>
    </source>
</evidence>
<dbReference type="AlphaFoldDB" id="A0AAV0JBV9"/>
<dbReference type="Pfam" id="PF01535">
    <property type="entry name" value="PPR"/>
    <property type="match status" value="3"/>
</dbReference>
<name>A0AAV0JBV9_9ROSI</name>
<dbReference type="InterPro" id="IPR002885">
    <property type="entry name" value="PPR_rpt"/>
</dbReference>
<comment type="caution">
    <text evidence="3">The sequence shown here is derived from an EMBL/GenBank/DDBJ whole genome shotgun (WGS) entry which is preliminary data.</text>
</comment>
<dbReference type="FunFam" id="1.25.40.10:FF:000790">
    <property type="entry name" value="Pentatricopeptide repeat-containing protein"/>
    <property type="match status" value="1"/>
</dbReference>
<accession>A0AAV0JBV9</accession>
<reference evidence="3" key="1">
    <citation type="submission" date="2022-08" db="EMBL/GenBank/DDBJ databases">
        <authorList>
            <person name="Gutierrez-Valencia J."/>
        </authorList>
    </citation>
    <scope>NUCLEOTIDE SEQUENCE</scope>
</reference>
<gene>
    <name evidence="3" type="ORF">LITE_LOCUS13544</name>
</gene>
<keyword evidence="1" id="KW-0677">Repeat</keyword>
<sequence>MLLMVRRLLDPVVKSSPSHHRCLVTGKPFFKSRRSLAAAIKQASSSSPRDGLGIYCRMHRQFSVKKLDSYALLFALKSAATMKDPLIVRHFHAHVVRVGFGGNVYIATCLLSAYVAASFRDARLLFDEMPDRTAVTWNVMITGYARSGDVDKALDMFEEMPQRNVESWSAMITAFVHSGRWAEGLFLFREMMMAGNDGPMIMPDKITLSTVLSCCAQMGCPGSVLGRSVHGYLLKMNGEIDNVLVDMYAKCGVFKYACLVFSAMKEKNVIAWTALISGAARHGCSEEALSLFEMMKEEGVRPNEMTFTGVLHACAHTGMVGAGRRYFNMIEEYGLEYKIQHYGCMVDIYGRAGLVEEARGVIERMKLEPNAAVWGSFLSACKEHNRFDMAEKVIEQVLAVIKPETDGGVYTQICDLFVLDEKWEDAERVRKLMLNQNVRKVRGSSFVRSRVDRGADEKLQIFLLQILLQTCGLEYFLF</sequence>
<dbReference type="GO" id="GO:0003723">
    <property type="term" value="F:RNA binding"/>
    <property type="evidence" value="ECO:0007669"/>
    <property type="project" value="InterPro"/>
</dbReference>
<keyword evidence="4" id="KW-1185">Reference proteome</keyword>
<proteinExistence type="predicted"/>
<dbReference type="PANTHER" id="PTHR47926">
    <property type="entry name" value="PENTATRICOPEPTIDE REPEAT-CONTAINING PROTEIN"/>
    <property type="match status" value="1"/>
</dbReference>
<dbReference type="InterPro" id="IPR011990">
    <property type="entry name" value="TPR-like_helical_dom_sf"/>
</dbReference>
<dbReference type="PROSITE" id="PS51375">
    <property type="entry name" value="PPR"/>
    <property type="match status" value="2"/>
</dbReference>
<feature type="repeat" description="PPR" evidence="2">
    <location>
        <begin position="133"/>
        <end position="167"/>
    </location>
</feature>
<dbReference type="EMBL" id="CAMGYJ010000004">
    <property type="protein sequence ID" value="CAI0407379.1"/>
    <property type="molecule type" value="Genomic_DNA"/>
</dbReference>
<dbReference type="Gene3D" id="1.25.40.10">
    <property type="entry name" value="Tetratricopeptide repeat domain"/>
    <property type="match status" value="2"/>
</dbReference>
<evidence type="ECO:0000256" key="1">
    <source>
        <dbReference type="ARBA" id="ARBA00022737"/>
    </source>
</evidence>
<dbReference type="InterPro" id="IPR046960">
    <property type="entry name" value="PPR_At4g14850-like_plant"/>
</dbReference>
<evidence type="ECO:0000313" key="4">
    <source>
        <dbReference type="Proteomes" id="UP001154282"/>
    </source>
</evidence>
<dbReference type="Pfam" id="PF13041">
    <property type="entry name" value="PPR_2"/>
    <property type="match status" value="1"/>
</dbReference>
<protein>
    <submittedName>
        <fullName evidence="3">Uncharacterized protein</fullName>
    </submittedName>
</protein>
<evidence type="ECO:0000256" key="2">
    <source>
        <dbReference type="PROSITE-ProRule" id="PRU00708"/>
    </source>
</evidence>
<dbReference type="NCBIfam" id="TIGR00756">
    <property type="entry name" value="PPR"/>
    <property type="match status" value="4"/>
</dbReference>
<feature type="repeat" description="PPR" evidence="2">
    <location>
        <begin position="268"/>
        <end position="302"/>
    </location>
</feature>
<dbReference type="GO" id="GO:0009451">
    <property type="term" value="P:RNA modification"/>
    <property type="evidence" value="ECO:0007669"/>
    <property type="project" value="InterPro"/>
</dbReference>
<organism evidence="3 4">
    <name type="scientific">Linum tenue</name>
    <dbReference type="NCBI Taxonomy" id="586396"/>
    <lineage>
        <taxon>Eukaryota</taxon>
        <taxon>Viridiplantae</taxon>
        <taxon>Streptophyta</taxon>
        <taxon>Embryophyta</taxon>
        <taxon>Tracheophyta</taxon>
        <taxon>Spermatophyta</taxon>
        <taxon>Magnoliopsida</taxon>
        <taxon>eudicotyledons</taxon>
        <taxon>Gunneridae</taxon>
        <taxon>Pentapetalae</taxon>
        <taxon>rosids</taxon>
        <taxon>fabids</taxon>
        <taxon>Malpighiales</taxon>
        <taxon>Linaceae</taxon>
        <taxon>Linum</taxon>
    </lineage>
</organism>
<dbReference type="Proteomes" id="UP001154282">
    <property type="component" value="Unassembled WGS sequence"/>
</dbReference>
<dbReference type="PANTHER" id="PTHR47926:SF452">
    <property type="entry name" value="PENTATRICOPEPTIDE REPEAT-CONTAINING PROTEIN"/>
    <property type="match status" value="1"/>
</dbReference>